<dbReference type="AlphaFoldDB" id="A0A2T7DLX7"/>
<keyword evidence="3" id="KW-1185">Reference proteome</keyword>
<dbReference type="EMBL" id="CM009753">
    <property type="protein sequence ID" value="PUZ56579.1"/>
    <property type="molecule type" value="Genomic_DNA"/>
</dbReference>
<name>A0A2T7DLX7_9POAL</name>
<sequence length="89" mass="10355">MRFVYSMVDHWSPVVSGSIADELVVAHAELAQMDAKFSILRSEFEVRETELVAKVQEIELQLANLRKAAGRARERGFSFWKFVRFFIYV</sequence>
<accession>A0A2T7DLX7</accession>
<keyword evidence="1" id="KW-0175">Coiled coil</keyword>
<dbReference type="Gramene" id="PUZ56579">
    <property type="protein sequence ID" value="PUZ56579"/>
    <property type="gene ID" value="GQ55_5G333700"/>
</dbReference>
<feature type="coiled-coil region" evidence="1">
    <location>
        <begin position="48"/>
        <end position="75"/>
    </location>
</feature>
<reference evidence="2 3" key="1">
    <citation type="submission" date="2018-04" db="EMBL/GenBank/DDBJ databases">
        <title>WGS assembly of Panicum hallii var. hallii HAL2.</title>
        <authorList>
            <person name="Lovell J."/>
            <person name="Jenkins J."/>
            <person name="Lowry D."/>
            <person name="Mamidi S."/>
            <person name="Sreedasyam A."/>
            <person name="Weng X."/>
            <person name="Barry K."/>
            <person name="Bonette J."/>
            <person name="Campitelli B."/>
            <person name="Daum C."/>
            <person name="Gordon S."/>
            <person name="Gould B."/>
            <person name="Lipzen A."/>
            <person name="MacQueen A."/>
            <person name="Palacio-Mejia J."/>
            <person name="Plott C."/>
            <person name="Shakirov E."/>
            <person name="Shu S."/>
            <person name="Yoshinaga Y."/>
            <person name="Zane M."/>
            <person name="Rokhsar D."/>
            <person name="Grimwood J."/>
            <person name="Schmutz J."/>
            <person name="Juenger T."/>
        </authorList>
    </citation>
    <scope>NUCLEOTIDE SEQUENCE [LARGE SCALE GENOMIC DNA]</scope>
    <source>
        <strain evidence="3">cv. HAL2</strain>
    </source>
</reference>
<evidence type="ECO:0000313" key="2">
    <source>
        <dbReference type="EMBL" id="PUZ56579.1"/>
    </source>
</evidence>
<proteinExistence type="predicted"/>
<dbReference type="Proteomes" id="UP000244336">
    <property type="component" value="Chromosome 5"/>
</dbReference>
<evidence type="ECO:0000256" key="1">
    <source>
        <dbReference type="SAM" id="Coils"/>
    </source>
</evidence>
<evidence type="ECO:0000313" key="3">
    <source>
        <dbReference type="Proteomes" id="UP000244336"/>
    </source>
</evidence>
<protein>
    <submittedName>
        <fullName evidence="2">Uncharacterized protein</fullName>
    </submittedName>
</protein>
<gene>
    <name evidence="2" type="ORF">GQ55_5G333700</name>
</gene>
<organism evidence="2 3">
    <name type="scientific">Panicum hallii var. hallii</name>
    <dbReference type="NCBI Taxonomy" id="1504633"/>
    <lineage>
        <taxon>Eukaryota</taxon>
        <taxon>Viridiplantae</taxon>
        <taxon>Streptophyta</taxon>
        <taxon>Embryophyta</taxon>
        <taxon>Tracheophyta</taxon>
        <taxon>Spermatophyta</taxon>
        <taxon>Magnoliopsida</taxon>
        <taxon>Liliopsida</taxon>
        <taxon>Poales</taxon>
        <taxon>Poaceae</taxon>
        <taxon>PACMAD clade</taxon>
        <taxon>Panicoideae</taxon>
        <taxon>Panicodae</taxon>
        <taxon>Paniceae</taxon>
        <taxon>Panicinae</taxon>
        <taxon>Panicum</taxon>
        <taxon>Panicum sect. Panicum</taxon>
    </lineage>
</organism>